<dbReference type="RefSeq" id="XP_046073922.1">
    <property type="nucleotide sequence ID" value="XM_046213821.1"/>
</dbReference>
<keyword evidence="3 6" id="KW-0560">Oxidoreductase</keyword>
<proteinExistence type="inferred from homology"/>
<keyword evidence="2 5" id="KW-0479">Metal-binding</keyword>
<dbReference type="Gene3D" id="1.10.630.10">
    <property type="entry name" value="Cytochrome P450"/>
    <property type="match status" value="1"/>
</dbReference>
<dbReference type="AlphaFoldDB" id="A0AAD4KUH4"/>
<evidence type="ECO:0000256" key="1">
    <source>
        <dbReference type="ARBA" id="ARBA00001971"/>
    </source>
</evidence>
<dbReference type="InterPro" id="IPR017972">
    <property type="entry name" value="Cyt_P450_CS"/>
</dbReference>
<dbReference type="InterPro" id="IPR001128">
    <property type="entry name" value="Cyt_P450"/>
</dbReference>
<reference evidence="7" key="1">
    <citation type="submission" date="2021-12" db="EMBL/GenBank/DDBJ databases">
        <title>Convergent genome expansion in fungi linked to evolution of root-endophyte symbiosis.</title>
        <authorList>
            <consortium name="DOE Joint Genome Institute"/>
            <person name="Ke Y.-H."/>
            <person name="Bonito G."/>
            <person name="Liao H.-L."/>
            <person name="Looney B."/>
            <person name="Rojas-Flechas A."/>
            <person name="Nash J."/>
            <person name="Hameed K."/>
            <person name="Schadt C."/>
            <person name="Martin F."/>
            <person name="Crous P.W."/>
            <person name="Miettinen O."/>
            <person name="Magnuson J.K."/>
            <person name="Labbe J."/>
            <person name="Jacobson D."/>
            <person name="Doktycz M.J."/>
            <person name="Veneault-Fourrey C."/>
            <person name="Kuo A."/>
            <person name="Mondo S."/>
            <person name="Calhoun S."/>
            <person name="Riley R."/>
            <person name="Ohm R."/>
            <person name="LaButti K."/>
            <person name="Andreopoulos B."/>
            <person name="Pangilinan J."/>
            <person name="Nolan M."/>
            <person name="Tritt A."/>
            <person name="Clum A."/>
            <person name="Lipzen A."/>
            <person name="Daum C."/>
            <person name="Barry K."/>
            <person name="Grigoriev I.V."/>
            <person name="Vilgalys R."/>
        </authorList>
    </citation>
    <scope>NUCLEOTIDE SEQUENCE</scope>
    <source>
        <strain evidence="7">PMI_201</strain>
    </source>
</reference>
<dbReference type="SUPFAM" id="SSF48264">
    <property type="entry name" value="Cytochrome P450"/>
    <property type="match status" value="1"/>
</dbReference>
<dbReference type="PRINTS" id="PR00463">
    <property type="entry name" value="EP450I"/>
</dbReference>
<gene>
    <name evidence="7" type="ORF">BGW36DRAFT_356880</name>
</gene>
<evidence type="ECO:0000256" key="2">
    <source>
        <dbReference type="ARBA" id="ARBA00022723"/>
    </source>
</evidence>
<dbReference type="PANTHER" id="PTHR24305">
    <property type="entry name" value="CYTOCHROME P450"/>
    <property type="match status" value="1"/>
</dbReference>
<keyword evidence="6" id="KW-0503">Monooxygenase</keyword>
<dbReference type="GO" id="GO:0004497">
    <property type="term" value="F:monooxygenase activity"/>
    <property type="evidence" value="ECO:0007669"/>
    <property type="project" value="UniProtKB-KW"/>
</dbReference>
<accession>A0AAD4KUH4</accession>
<dbReference type="InterPro" id="IPR036396">
    <property type="entry name" value="Cyt_P450_sf"/>
</dbReference>
<dbReference type="GO" id="GO:0020037">
    <property type="term" value="F:heme binding"/>
    <property type="evidence" value="ECO:0007669"/>
    <property type="project" value="InterPro"/>
</dbReference>
<comment type="caution">
    <text evidence="7">The sequence shown here is derived from an EMBL/GenBank/DDBJ whole genome shotgun (WGS) entry which is preliminary data.</text>
</comment>
<sequence>MLALIVALTLVFGALFAHILYQCHLHPLAAYPGPWLARVTNFWRLATFLSGDHHLRELELHRRYGRIVRVGPNWLSFSNLADFEAIYGFNHHIEKDDFYNFGRGSKGTSSLFTAQTTSQHRERRKKVVTPALTHAKVAGYADVVHKHAAVLLTRVEELNLQSTSEGDERQPINIARTLHRYTIDAALEIIYGPVVCPEPLTDMPATAGFPEAIKKVTKMAWAASLVPAIGRLMSTRPIMALVGRMEGMGQTAKATAVPAVASMSAKLIFSQRELISKSQQNSILKHWVDLPSEDSRKMAPPELWSDTFNLVLAGTGSTAAALTALIYRLGLGAGKPWQAKIHAEIEAGGEGLPSSSSFPTLFAVIKETLRLDAPFPTAFPRTIRPGAETAIPNLPTALPAGTMVSANTFVLGRSRTIWGEDAEEWKPQRWLGTSNAEEQQELEDRFVAFSKGSRQCVGKDLALLMVASAASAVIRKWDFSSVGQLKGGSFLEMSYEECWISLDEV</sequence>
<evidence type="ECO:0000256" key="6">
    <source>
        <dbReference type="RuleBase" id="RU000461"/>
    </source>
</evidence>
<dbReference type="GeneID" id="70244108"/>
<keyword evidence="8" id="KW-1185">Reference proteome</keyword>
<evidence type="ECO:0000256" key="4">
    <source>
        <dbReference type="ARBA" id="ARBA00023004"/>
    </source>
</evidence>
<dbReference type="Pfam" id="PF00067">
    <property type="entry name" value="p450"/>
    <property type="match status" value="1"/>
</dbReference>
<dbReference type="PANTHER" id="PTHR24305:SF235">
    <property type="entry name" value="CYTOCHROME P450 MONOOXYGENASE APDB-RELATED"/>
    <property type="match status" value="1"/>
</dbReference>
<dbReference type="GO" id="GO:0044550">
    <property type="term" value="P:secondary metabolite biosynthetic process"/>
    <property type="evidence" value="ECO:0007669"/>
    <property type="project" value="UniProtKB-ARBA"/>
</dbReference>
<evidence type="ECO:0000313" key="7">
    <source>
        <dbReference type="EMBL" id="KAH8700216.1"/>
    </source>
</evidence>
<feature type="binding site" description="axial binding residue" evidence="5">
    <location>
        <position position="456"/>
    </location>
    <ligand>
        <name>heme</name>
        <dbReference type="ChEBI" id="CHEBI:30413"/>
    </ligand>
    <ligandPart>
        <name>Fe</name>
        <dbReference type="ChEBI" id="CHEBI:18248"/>
    </ligandPart>
</feature>
<dbReference type="GO" id="GO:0016705">
    <property type="term" value="F:oxidoreductase activity, acting on paired donors, with incorporation or reduction of molecular oxygen"/>
    <property type="evidence" value="ECO:0007669"/>
    <property type="project" value="InterPro"/>
</dbReference>
<keyword evidence="4 5" id="KW-0408">Iron</keyword>
<organism evidence="7 8">
    <name type="scientific">Talaromyces proteolyticus</name>
    <dbReference type="NCBI Taxonomy" id="1131652"/>
    <lineage>
        <taxon>Eukaryota</taxon>
        <taxon>Fungi</taxon>
        <taxon>Dikarya</taxon>
        <taxon>Ascomycota</taxon>
        <taxon>Pezizomycotina</taxon>
        <taxon>Eurotiomycetes</taxon>
        <taxon>Eurotiomycetidae</taxon>
        <taxon>Eurotiales</taxon>
        <taxon>Trichocomaceae</taxon>
        <taxon>Talaromyces</taxon>
        <taxon>Talaromyces sect. Bacilispori</taxon>
    </lineage>
</organism>
<dbReference type="InterPro" id="IPR050121">
    <property type="entry name" value="Cytochrome_P450_monoxygenase"/>
</dbReference>
<name>A0AAD4KUH4_9EURO</name>
<protein>
    <submittedName>
        <fullName evidence="7">Cytochrome P450</fullName>
    </submittedName>
</protein>
<evidence type="ECO:0000256" key="3">
    <source>
        <dbReference type="ARBA" id="ARBA00023002"/>
    </source>
</evidence>
<comment type="cofactor">
    <cofactor evidence="1 5">
        <name>heme</name>
        <dbReference type="ChEBI" id="CHEBI:30413"/>
    </cofactor>
</comment>
<dbReference type="PROSITE" id="PS00086">
    <property type="entry name" value="CYTOCHROME_P450"/>
    <property type="match status" value="1"/>
</dbReference>
<keyword evidence="5 6" id="KW-0349">Heme</keyword>
<dbReference type="Proteomes" id="UP001201262">
    <property type="component" value="Unassembled WGS sequence"/>
</dbReference>
<dbReference type="GO" id="GO:0005506">
    <property type="term" value="F:iron ion binding"/>
    <property type="evidence" value="ECO:0007669"/>
    <property type="project" value="InterPro"/>
</dbReference>
<evidence type="ECO:0000256" key="5">
    <source>
        <dbReference type="PIRSR" id="PIRSR602401-1"/>
    </source>
</evidence>
<dbReference type="InterPro" id="IPR002401">
    <property type="entry name" value="Cyt_P450_E_grp-I"/>
</dbReference>
<evidence type="ECO:0000313" key="8">
    <source>
        <dbReference type="Proteomes" id="UP001201262"/>
    </source>
</evidence>
<dbReference type="PRINTS" id="PR00385">
    <property type="entry name" value="P450"/>
</dbReference>
<dbReference type="EMBL" id="JAJTJA010000004">
    <property type="protein sequence ID" value="KAH8700216.1"/>
    <property type="molecule type" value="Genomic_DNA"/>
</dbReference>
<comment type="similarity">
    <text evidence="6">Belongs to the cytochrome P450 family.</text>
</comment>